<feature type="domain" description="DUF11" evidence="3">
    <location>
        <begin position="465"/>
        <end position="568"/>
    </location>
</feature>
<dbReference type="Pfam" id="PF01345">
    <property type="entry name" value="DUF11"/>
    <property type="match status" value="1"/>
</dbReference>
<feature type="compositionally biased region" description="Low complexity" evidence="1">
    <location>
        <begin position="33"/>
        <end position="47"/>
    </location>
</feature>
<dbReference type="InterPro" id="IPR018114">
    <property type="entry name" value="TRYPSIN_HIS"/>
</dbReference>
<dbReference type="InterPro" id="IPR001434">
    <property type="entry name" value="OmcB-like_DUF11"/>
</dbReference>
<dbReference type="RefSeq" id="WP_080041035.1">
    <property type="nucleotide sequence ID" value="NZ_CP017717.1"/>
</dbReference>
<feature type="compositionally biased region" description="Gly residues" evidence="1">
    <location>
        <begin position="102"/>
        <end position="118"/>
    </location>
</feature>
<name>A0A1V0A3J9_9ACTN</name>
<feature type="signal peptide" evidence="2">
    <location>
        <begin position="1"/>
        <end position="27"/>
    </location>
</feature>
<dbReference type="Proteomes" id="UP000190797">
    <property type="component" value="Chromosome"/>
</dbReference>
<reference evidence="5" key="1">
    <citation type="journal article" date="2017" name="Med. Chem. Commun.">
        <title>Nonomuraea sp. ATCC 55076 harbours the largest actinomycete chromosome to date and the kistamicin biosynthetic gene cluster.</title>
        <authorList>
            <person name="Nazari B."/>
            <person name="Forneris C.C."/>
            <person name="Gibson M.I."/>
            <person name="Moon K."/>
            <person name="Schramma K.R."/>
            <person name="Seyedsayamdost M.R."/>
        </authorList>
    </citation>
    <scope>NUCLEOTIDE SEQUENCE [LARGE SCALE GENOMIC DNA]</scope>
    <source>
        <strain evidence="5">ATCC 55076</strain>
    </source>
</reference>
<dbReference type="EMBL" id="CP017717">
    <property type="protein sequence ID" value="AQZ64786.1"/>
    <property type="molecule type" value="Genomic_DNA"/>
</dbReference>
<sequence length="575" mass="57937">MRKTLVTTLTTLAGVTLALPADLPAAADPPPATGTTPTGQSPPSLQTAPAAQTVRPAPQGRPWGAAASPVMRPGRAVRYWTATKQAKAKAADLPPSIPSTGVGAGVGSGSGSGSGVGGSTSVRAGSGAGSGAGEGAGVRAGAGVGANGTGTGPGTGSGMGAGEESDDSGGAAERRSVPSAKRITPGGDTNGYARVRRPYTGTPANRITGRLFFVNAAGNGDSCSASVVRSASKLLVVTAAHCVYGVPAGAATGRWHTSFAFVPAYDGRGATVRQREPYGRWGGRRAWKPDGYTGAPGGDWNSIYDVALIEVGRRNRTLQDAVGAFTPLLNQGGKHTIATTGYPGLLGRKPYDGRDQLWCLGRTRPALGIAHGDGVLAARSAAAASKAGRMETFNCHLFKGHSGGPWVVKGTGDLVGVLSAGKEDGESDGNSVANAINLDGYGAIVKRADPRGVYDARSITLSGPARPVRAGGTATVTATVTMRGLMAAAQVPVTLTVPPGASLTSISGATCRSGEREASCTIGTLHPGHPVRLQARVRVAPGAPDRLPVTARVTSTRLDPAQRDNTSVLRLATTR</sequence>
<keyword evidence="2" id="KW-0732">Signal</keyword>
<dbReference type="GO" id="GO:0004252">
    <property type="term" value="F:serine-type endopeptidase activity"/>
    <property type="evidence" value="ECO:0007669"/>
    <property type="project" value="InterPro"/>
</dbReference>
<accession>A0A1V0A3J9</accession>
<gene>
    <name evidence="4" type="ORF">BKM31_27985</name>
</gene>
<dbReference type="PROSITE" id="PS00134">
    <property type="entry name" value="TRYPSIN_HIS"/>
    <property type="match status" value="1"/>
</dbReference>
<proteinExistence type="predicted"/>
<evidence type="ECO:0000256" key="1">
    <source>
        <dbReference type="SAM" id="MobiDB-lite"/>
    </source>
</evidence>
<dbReference type="AlphaFoldDB" id="A0A1V0A3J9"/>
<feature type="compositionally biased region" description="Gly residues" evidence="1">
    <location>
        <begin position="126"/>
        <end position="161"/>
    </location>
</feature>
<dbReference type="Gene3D" id="2.40.10.10">
    <property type="entry name" value="Trypsin-like serine proteases"/>
    <property type="match status" value="2"/>
</dbReference>
<keyword evidence="5" id="KW-1185">Reference proteome</keyword>
<dbReference type="OrthoDB" id="5121599at2"/>
<organism evidence="4 5">
    <name type="scientific">[Actinomadura] parvosata subsp. kistnae</name>
    <dbReference type="NCBI Taxonomy" id="1909395"/>
    <lineage>
        <taxon>Bacteria</taxon>
        <taxon>Bacillati</taxon>
        <taxon>Actinomycetota</taxon>
        <taxon>Actinomycetes</taxon>
        <taxon>Streptosporangiales</taxon>
        <taxon>Streptosporangiaceae</taxon>
        <taxon>Nonomuraea</taxon>
    </lineage>
</organism>
<feature type="region of interest" description="Disordered" evidence="1">
    <location>
        <begin position="88"/>
        <end position="200"/>
    </location>
</feature>
<evidence type="ECO:0000313" key="4">
    <source>
        <dbReference type="EMBL" id="AQZ64786.1"/>
    </source>
</evidence>
<dbReference type="STRING" id="1909395.BKM31_27985"/>
<evidence type="ECO:0000313" key="5">
    <source>
        <dbReference type="Proteomes" id="UP000190797"/>
    </source>
</evidence>
<feature type="chain" id="PRO_5013341620" description="DUF11 domain-containing protein" evidence="2">
    <location>
        <begin position="28"/>
        <end position="575"/>
    </location>
</feature>
<dbReference type="GO" id="GO:0006508">
    <property type="term" value="P:proteolysis"/>
    <property type="evidence" value="ECO:0007669"/>
    <property type="project" value="InterPro"/>
</dbReference>
<evidence type="ECO:0000259" key="3">
    <source>
        <dbReference type="Pfam" id="PF01345"/>
    </source>
</evidence>
<dbReference type="InterPro" id="IPR009003">
    <property type="entry name" value="Peptidase_S1_PA"/>
</dbReference>
<evidence type="ECO:0000256" key="2">
    <source>
        <dbReference type="SAM" id="SignalP"/>
    </source>
</evidence>
<protein>
    <recommendedName>
        <fullName evidence="3">DUF11 domain-containing protein</fullName>
    </recommendedName>
</protein>
<dbReference type="KEGG" id="noa:BKM31_27985"/>
<dbReference type="InterPro" id="IPR043504">
    <property type="entry name" value="Peptidase_S1_PA_chymotrypsin"/>
</dbReference>
<dbReference type="SUPFAM" id="SSF50494">
    <property type="entry name" value="Trypsin-like serine proteases"/>
    <property type="match status" value="1"/>
</dbReference>
<feature type="region of interest" description="Disordered" evidence="1">
    <location>
        <begin position="23"/>
        <end position="69"/>
    </location>
</feature>